<proteinExistence type="predicted"/>
<feature type="chain" id="PRO_5046537287" description="DUF1573 domain-containing protein" evidence="2">
    <location>
        <begin position="17"/>
        <end position="257"/>
    </location>
</feature>
<evidence type="ECO:0000256" key="1">
    <source>
        <dbReference type="SAM" id="MobiDB-lite"/>
    </source>
</evidence>
<dbReference type="PANTHER" id="PTHR37833:SF1">
    <property type="entry name" value="SIGNAL PEPTIDE PROTEIN"/>
    <property type="match status" value="1"/>
</dbReference>
<feature type="compositionally biased region" description="Pro residues" evidence="1">
    <location>
        <begin position="247"/>
        <end position="257"/>
    </location>
</feature>
<evidence type="ECO:0000313" key="3">
    <source>
        <dbReference type="EMBL" id="GLH72760.1"/>
    </source>
</evidence>
<keyword evidence="2" id="KW-0732">Signal</keyword>
<dbReference type="Proteomes" id="UP001165069">
    <property type="component" value="Unassembled WGS sequence"/>
</dbReference>
<dbReference type="PANTHER" id="PTHR37833">
    <property type="entry name" value="LIPOPROTEIN-RELATED"/>
    <property type="match status" value="1"/>
</dbReference>
<dbReference type="Pfam" id="PF07610">
    <property type="entry name" value="DUF1573"/>
    <property type="match status" value="1"/>
</dbReference>
<evidence type="ECO:0000313" key="4">
    <source>
        <dbReference type="Proteomes" id="UP001165069"/>
    </source>
</evidence>
<dbReference type="RefSeq" id="WP_285571918.1">
    <property type="nucleotide sequence ID" value="NZ_BSDE01000002.1"/>
</dbReference>
<dbReference type="Gene3D" id="2.60.40.10">
    <property type="entry name" value="Immunoglobulins"/>
    <property type="match status" value="1"/>
</dbReference>
<evidence type="ECO:0008006" key="5">
    <source>
        <dbReference type="Google" id="ProtNLM"/>
    </source>
</evidence>
<name>A0ABQ5QD41_9BACT</name>
<dbReference type="InterPro" id="IPR013783">
    <property type="entry name" value="Ig-like_fold"/>
</dbReference>
<accession>A0ABQ5QD41</accession>
<organism evidence="3 4">
    <name type="scientific">Geothrix limicola</name>
    <dbReference type="NCBI Taxonomy" id="2927978"/>
    <lineage>
        <taxon>Bacteria</taxon>
        <taxon>Pseudomonadati</taxon>
        <taxon>Acidobacteriota</taxon>
        <taxon>Holophagae</taxon>
        <taxon>Holophagales</taxon>
        <taxon>Holophagaceae</taxon>
        <taxon>Geothrix</taxon>
    </lineage>
</organism>
<sequence>MRILPLLLLPSAILCAAPEAGAPRISFIKSHHNLGIVNADQTTHCAFTVTNTGGATLKISRIEPSCGCTSTNLGKDELRQGESTQIQVDFDPKNFLGPVKKLIVVHSNDPANPALTLSFEAKVVRDVMAEPANLHLHELLRTQSKQAAFRLVSGNGKPVEVREIRCPGAPYLSFSQRKEGLDVLVTIHLDGTKLPAQPSAAQERIIVRTTHPKYDPIVEYLDWSVKADEAPRTGPGDPTPHAGKPAPARPAGPPPIR</sequence>
<keyword evidence="4" id="KW-1185">Reference proteome</keyword>
<reference evidence="3 4" key="1">
    <citation type="journal article" date="2023" name="Antonie Van Leeuwenhoek">
        <title>Mesoterricola silvestris gen. nov., sp. nov., Mesoterricola sediminis sp. nov., Geothrix oryzae sp. nov., Geothrix edaphica sp. nov., Geothrix rubra sp. nov., and Geothrix limicola sp. nov., six novel members of Acidobacteriota isolated from soils.</title>
        <authorList>
            <person name="Itoh H."/>
            <person name="Sugisawa Y."/>
            <person name="Mise K."/>
            <person name="Xu Z."/>
            <person name="Kuniyasu M."/>
            <person name="Ushijima N."/>
            <person name="Kawano K."/>
            <person name="Kobayashi E."/>
            <person name="Shiratori Y."/>
            <person name="Masuda Y."/>
            <person name="Senoo K."/>
        </authorList>
    </citation>
    <scope>NUCLEOTIDE SEQUENCE [LARGE SCALE GENOMIC DNA]</scope>
    <source>
        <strain evidence="3 4">Red804</strain>
    </source>
</reference>
<dbReference type="EMBL" id="BSDE01000002">
    <property type="protein sequence ID" value="GLH72760.1"/>
    <property type="molecule type" value="Genomic_DNA"/>
</dbReference>
<evidence type="ECO:0000256" key="2">
    <source>
        <dbReference type="SAM" id="SignalP"/>
    </source>
</evidence>
<comment type="caution">
    <text evidence="3">The sequence shown here is derived from an EMBL/GenBank/DDBJ whole genome shotgun (WGS) entry which is preliminary data.</text>
</comment>
<feature type="signal peptide" evidence="2">
    <location>
        <begin position="1"/>
        <end position="16"/>
    </location>
</feature>
<protein>
    <recommendedName>
        <fullName evidence="5">DUF1573 domain-containing protein</fullName>
    </recommendedName>
</protein>
<feature type="region of interest" description="Disordered" evidence="1">
    <location>
        <begin position="228"/>
        <end position="257"/>
    </location>
</feature>
<dbReference type="InterPro" id="IPR011467">
    <property type="entry name" value="DUF1573"/>
</dbReference>
<gene>
    <name evidence="3" type="ORF">GETHLI_12620</name>
</gene>